<evidence type="ECO:0000259" key="9">
    <source>
        <dbReference type="PROSITE" id="PS50968"/>
    </source>
</evidence>
<keyword evidence="7 8" id="KW-0092">Biotin</keyword>
<comment type="pathway">
    <text evidence="1 8">Lipid metabolism; fatty acid biosynthesis.</text>
</comment>
<organism evidence="10 11">
    <name type="scientific">Jiangella alkaliphila</name>
    <dbReference type="NCBI Taxonomy" id="419479"/>
    <lineage>
        <taxon>Bacteria</taxon>
        <taxon>Bacillati</taxon>
        <taxon>Actinomycetota</taxon>
        <taxon>Actinomycetes</taxon>
        <taxon>Jiangellales</taxon>
        <taxon>Jiangellaceae</taxon>
        <taxon>Jiangella</taxon>
    </lineage>
</organism>
<accession>A0A1H2I618</accession>
<dbReference type="GO" id="GO:0009317">
    <property type="term" value="C:acetyl-CoA carboxylase complex"/>
    <property type="evidence" value="ECO:0007669"/>
    <property type="project" value="InterPro"/>
</dbReference>
<keyword evidence="11" id="KW-1185">Reference proteome</keyword>
<dbReference type="InterPro" id="IPR050709">
    <property type="entry name" value="Biotin_Carboxyl_Carrier/Decarb"/>
</dbReference>
<dbReference type="Gene3D" id="2.40.50.100">
    <property type="match status" value="1"/>
</dbReference>
<evidence type="ECO:0000256" key="3">
    <source>
        <dbReference type="ARBA" id="ARBA00022516"/>
    </source>
</evidence>
<comment type="function">
    <text evidence="8">This protein is a component of the acetyl coenzyme A carboxylase complex; first, biotin carboxylase catalyzes the carboxylation of the carrier protein and then the transcarboxylase transfers the carboxyl group to form malonyl-CoA.</text>
</comment>
<feature type="domain" description="Lipoyl-binding" evidence="9">
    <location>
        <begin position="77"/>
        <end position="159"/>
    </location>
</feature>
<keyword evidence="3 8" id="KW-0444">Lipid biosynthesis</keyword>
<keyword evidence="5 8" id="KW-0443">Lipid metabolism</keyword>
<dbReference type="AlphaFoldDB" id="A0A1H2I618"/>
<proteinExistence type="predicted"/>
<evidence type="ECO:0000313" key="10">
    <source>
        <dbReference type="EMBL" id="SDU39577.1"/>
    </source>
</evidence>
<name>A0A1H2I618_9ACTN</name>
<gene>
    <name evidence="10" type="ORF">SAMN04488563_1466</name>
</gene>
<dbReference type="CDD" id="cd06850">
    <property type="entry name" value="biotinyl_domain"/>
    <property type="match status" value="1"/>
</dbReference>
<dbReference type="GO" id="GO:0003989">
    <property type="term" value="F:acetyl-CoA carboxylase activity"/>
    <property type="evidence" value="ECO:0007669"/>
    <property type="project" value="InterPro"/>
</dbReference>
<dbReference type="RefSeq" id="WP_052762293.1">
    <property type="nucleotide sequence ID" value="NZ_KQ061223.1"/>
</dbReference>
<reference evidence="11" key="1">
    <citation type="submission" date="2016-10" db="EMBL/GenBank/DDBJ databases">
        <authorList>
            <person name="Varghese N."/>
            <person name="Submissions S."/>
        </authorList>
    </citation>
    <scope>NUCLEOTIDE SEQUENCE [LARGE SCALE GENOMIC DNA]</scope>
    <source>
        <strain evidence="11">DSM 45079</strain>
    </source>
</reference>
<evidence type="ECO:0000256" key="2">
    <source>
        <dbReference type="ARBA" id="ARBA00017562"/>
    </source>
</evidence>
<dbReference type="PANTHER" id="PTHR45266">
    <property type="entry name" value="OXALOACETATE DECARBOXYLASE ALPHA CHAIN"/>
    <property type="match status" value="1"/>
</dbReference>
<dbReference type="GO" id="GO:0006633">
    <property type="term" value="P:fatty acid biosynthetic process"/>
    <property type="evidence" value="ECO:0007669"/>
    <property type="project" value="UniProtKB-UniPathway"/>
</dbReference>
<dbReference type="InterPro" id="IPR001882">
    <property type="entry name" value="Biotin_BS"/>
</dbReference>
<dbReference type="STRING" id="419479.SAMN04488563_1466"/>
<dbReference type="InterPro" id="IPR001249">
    <property type="entry name" value="AcCoA_biotinCC"/>
</dbReference>
<sequence>MTAAPVDDHDPAADERVSLVSHLRVEAAALVDSLSGRVHRVEVSAGDCSIAVEWAPVANGQPAVLAAAAEELDGEVVELRPDTHALRAPLVGCFYRCPGPDADPFVEVGDRVEAGQTVAIIEAMKLMNEIKADRAGRVVAIRPVDGQMVEFDEVLVELSPETY</sequence>
<evidence type="ECO:0000256" key="8">
    <source>
        <dbReference type="RuleBase" id="RU364072"/>
    </source>
</evidence>
<evidence type="ECO:0000256" key="4">
    <source>
        <dbReference type="ARBA" id="ARBA00022832"/>
    </source>
</evidence>
<protein>
    <recommendedName>
        <fullName evidence="2 8">Biotin carboxyl carrier protein of acetyl-CoA carboxylase</fullName>
    </recommendedName>
</protein>
<evidence type="ECO:0000256" key="6">
    <source>
        <dbReference type="ARBA" id="ARBA00023160"/>
    </source>
</evidence>
<dbReference type="PANTHER" id="PTHR45266:SF3">
    <property type="entry name" value="OXALOACETATE DECARBOXYLASE ALPHA CHAIN"/>
    <property type="match status" value="1"/>
</dbReference>
<dbReference type="EMBL" id="LT629791">
    <property type="protein sequence ID" value="SDU39577.1"/>
    <property type="molecule type" value="Genomic_DNA"/>
</dbReference>
<evidence type="ECO:0000256" key="5">
    <source>
        <dbReference type="ARBA" id="ARBA00023098"/>
    </source>
</evidence>
<dbReference type="Proteomes" id="UP000182977">
    <property type="component" value="Chromosome I"/>
</dbReference>
<dbReference type="PRINTS" id="PR01071">
    <property type="entry name" value="ACOABIOTINCC"/>
</dbReference>
<dbReference type="InterPro" id="IPR011053">
    <property type="entry name" value="Single_hybrid_motif"/>
</dbReference>
<evidence type="ECO:0000256" key="1">
    <source>
        <dbReference type="ARBA" id="ARBA00005194"/>
    </source>
</evidence>
<dbReference type="SUPFAM" id="SSF51230">
    <property type="entry name" value="Single hybrid motif"/>
    <property type="match status" value="1"/>
</dbReference>
<evidence type="ECO:0000256" key="7">
    <source>
        <dbReference type="ARBA" id="ARBA00023267"/>
    </source>
</evidence>
<evidence type="ECO:0000313" key="11">
    <source>
        <dbReference type="Proteomes" id="UP000182977"/>
    </source>
</evidence>
<keyword evidence="6 8" id="KW-0275">Fatty acid biosynthesis</keyword>
<dbReference type="OrthoDB" id="9811735at2"/>
<dbReference type="InterPro" id="IPR000089">
    <property type="entry name" value="Biotin_lipoyl"/>
</dbReference>
<dbReference type="PROSITE" id="PS00188">
    <property type="entry name" value="BIOTIN"/>
    <property type="match status" value="1"/>
</dbReference>
<dbReference type="UniPathway" id="UPA00094"/>
<keyword evidence="4 8" id="KW-0276">Fatty acid metabolism</keyword>
<dbReference type="PROSITE" id="PS50968">
    <property type="entry name" value="BIOTINYL_LIPOYL"/>
    <property type="match status" value="1"/>
</dbReference>
<dbReference type="Pfam" id="PF00364">
    <property type="entry name" value="Biotin_lipoyl"/>
    <property type="match status" value="1"/>
</dbReference>